<evidence type="ECO:0000256" key="1">
    <source>
        <dbReference type="SAM" id="Phobius"/>
    </source>
</evidence>
<keyword evidence="1" id="KW-1133">Transmembrane helix</keyword>
<keyword evidence="1" id="KW-0812">Transmembrane</keyword>
<name>A0A7X9RUQ5_9BACT</name>
<keyword evidence="3" id="KW-1185">Reference proteome</keyword>
<sequence length="101" mass="11434">MKKNTLFFGLITMVVIGSTCAINLELFVALAKTALYLGGTTFFVLMPFFLFKGEKKTNENTNKEVPQPMLKRKINSVKTTLLEKGEKETTYMSIYRVNNSP</sequence>
<evidence type="ECO:0000313" key="3">
    <source>
        <dbReference type="Proteomes" id="UP000576082"/>
    </source>
</evidence>
<dbReference type="AlphaFoldDB" id="A0A7X9RUQ5"/>
<protein>
    <submittedName>
        <fullName evidence="2">Uncharacterized protein</fullName>
    </submittedName>
</protein>
<dbReference type="RefSeq" id="WP_169657351.1">
    <property type="nucleotide sequence ID" value="NZ_JABANE010000034.1"/>
</dbReference>
<evidence type="ECO:0000313" key="2">
    <source>
        <dbReference type="EMBL" id="NME69065.1"/>
    </source>
</evidence>
<gene>
    <name evidence="2" type="ORF">HHU12_13910</name>
</gene>
<dbReference type="EMBL" id="JABANE010000034">
    <property type="protein sequence ID" value="NME69065.1"/>
    <property type="molecule type" value="Genomic_DNA"/>
</dbReference>
<comment type="caution">
    <text evidence="2">The sequence shown here is derived from an EMBL/GenBank/DDBJ whole genome shotgun (WGS) entry which is preliminary data.</text>
</comment>
<accession>A0A7X9RUQ5</accession>
<organism evidence="2 3">
    <name type="scientific">Flammeovirga aprica JL-4</name>
    <dbReference type="NCBI Taxonomy" id="694437"/>
    <lineage>
        <taxon>Bacteria</taxon>
        <taxon>Pseudomonadati</taxon>
        <taxon>Bacteroidota</taxon>
        <taxon>Cytophagia</taxon>
        <taxon>Cytophagales</taxon>
        <taxon>Flammeovirgaceae</taxon>
        <taxon>Flammeovirga</taxon>
    </lineage>
</organism>
<dbReference type="Proteomes" id="UP000576082">
    <property type="component" value="Unassembled WGS sequence"/>
</dbReference>
<proteinExistence type="predicted"/>
<feature type="transmembrane region" description="Helical" evidence="1">
    <location>
        <begin position="31"/>
        <end position="51"/>
    </location>
</feature>
<reference evidence="2 3" key="1">
    <citation type="submission" date="2020-04" db="EMBL/GenBank/DDBJ databases">
        <title>Flammeovirga sp. SR4, a novel species isolated from seawater.</title>
        <authorList>
            <person name="Wang X."/>
        </authorList>
    </citation>
    <scope>NUCLEOTIDE SEQUENCE [LARGE SCALE GENOMIC DNA]</scope>
    <source>
        <strain evidence="2 3">ATCC 23126</strain>
    </source>
</reference>
<keyword evidence="1" id="KW-0472">Membrane</keyword>